<feature type="domain" description="ABC transmembrane type-1" evidence="7">
    <location>
        <begin position="11"/>
        <end position="283"/>
    </location>
</feature>
<comment type="subcellular location">
    <subcellularLocation>
        <location evidence="1">Cell membrane</location>
        <topology evidence="1">Multi-pass membrane protein</topology>
    </subcellularLocation>
</comment>
<dbReference type="InterPro" id="IPR036640">
    <property type="entry name" value="ABC1_TM_sf"/>
</dbReference>
<feature type="transmembrane region" description="Helical" evidence="5">
    <location>
        <begin position="134"/>
        <end position="162"/>
    </location>
</feature>
<dbReference type="PANTHER" id="PTHR24221:SF654">
    <property type="entry name" value="ATP-BINDING CASSETTE SUB-FAMILY B MEMBER 6"/>
    <property type="match status" value="1"/>
</dbReference>
<dbReference type="SUPFAM" id="SSF52540">
    <property type="entry name" value="P-loop containing nucleoside triphosphate hydrolases"/>
    <property type="match status" value="1"/>
</dbReference>
<dbReference type="SUPFAM" id="SSF90123">
    <property type="entry name" value="ABC transporter transmembrane region"/>
    <property type="match status" value="1"/>
</dbReference>
<evidence type="ECO:0000256" key="4">
    <source>
        <dbReference type="ARBA" id="ARBA00023136"/>
    </source>
</evidence>
<gene>
    <name evidence="8" type="ORF">RSA3_04745</name>
</gene>
<reference evidence="8 9" key="1">
    <citation type="journal article" date="2016" name="Front. Microbiol.">
        <title>Genomic Resource of Rice Seed Associated Bacteria.</title>
        <authorList>
            <person name="Midha S."/>
            <person name="Bansal K."/>
            <person name="Sharma S."/>
            <person name="Kumar N."/>
            <person name="Patil P.P."/>
            <person name="Chaudhry V."/>
            <person name="Patil P.B."/>
        </authorList>
    </citation>
    <scope>NUCLEOTIDE SEQUENCE [LARGE SCALE GENOMIC DNA]</scope>
    <source>
        <strain evidence="8 9">RSA3</strain>
    </source>
</reference>
<feature type="domain" description="ABC transporter" evidence="6">
    <location>
        <begin position="220"/>
        <end position="490"/>
    </location>
</feature>
<dbReference type="GO" id="GO:0016887">
    <property type="term" value="F:ATP hydrolysis activity"/>
    <property type="evidence" value="ECO:0007669"/>
    <property type="project" value="InterPro"/>
</dbReference>
<accession>A0A147FA04</accession>
<dbReference type="CDD" id="cd07346">
    <property type="entry name" value="ABC_6TM_exporters"/>
    <property type="match status" value="1"/>
</dbReference>
<dbReference type="InterPro" id="IPR039421">
    <property type="entry name" value="Type_1_exporter"/>
</dbReference>
<evidence type="ECO:0000256" key="2">
    <source>
        <dbReference type="ARBA" id="ARBA00022692"/>
    </source>
</evidence>
<keyword evidence="3 5" id="KW-1133">Transmembrane helix</keyword>
<dbReference type="AlphaFoldDB" id="A0A147FA04"/>
<evidence type="ECO:0000259" key="6">
    <source>
        <dbReference type="PROSITE" id="PS50893"/>
    </source>
</evidence>
<proteinExistence type="predicted"/>
<dbReference type="EMBL" id="LDRV01000026">
    <property type="protein sequence ID" value="KTS13443.1"/>
    <property type="molecule type" value="Genomic_DNA"/>
</dbReference>
<dbReference type="GO" id="GO:0034040">
    <property type="term" value="F:ATPase-coupled lipid transmembrane transporter activity"/>
    <property type="evidence" value="ECO:0007669"/>
    <property type="project" value="TreeGrafter"/>
</dbReference>
<evidence type="ECO:0000313" key="9">
    <source>
        <dbReference type="Proteomes" id="UP000072189"/>
    </source>
</evidence>
<dbReference type="InterPro" id="IPR003439">
    <property type="entry name" value="ABC_transporter-like_ATP-bd"/>
</dbReference>
<organism evidence="8 9">
    <name type="scientific">Microbacterium testaceum</name>
    <name type="common">Aureobacterium testaceum</name>
    <name type="synonym">Brevibacterium testaceum</name>
    <dbReference type="NCBI Taxonomy" id="2033"/>
    <lineage>
        <taxon>Bacteria</taxon>
        <taxon>Bacillati</taxon>
        <taxon>Actinomycetota</taxon>
        <taxon>Actinomycetes</taxon>
        <taxon>Micrococcales</taxon>
        <taxon>Microbacteriaceae</taxon>
        <taxon>Microbacterium</taxon>
    </lineage>
</organism>
<evidence type="ECO:0000256" key="1">
    <source>
        <dbReference type="ARBA" id="ARBA00004651"/>
    </source>
</evidence>
<feature type="transmembrane region" description="Helical" evidence="5">
    <location>
        <begin position="45"/>
        <end position="65"/>
    </location>
</feature>
<dbReference type="InterPro" id="IPR027417">
    <property type="entry name" value="P-loop_NTPase"/>
</dbReference>
<protein>
    <recommendedName>
        <fullName evidence="10">ABC transporter ATP-binding protein</fullName>
    </recommendedName>
</protein>
<dbReference type="PATRIC" id="fig|2033.7.peg.1531"/>
<dbReference type="GO" id="GO:0140359">
    <property type="term" value="F:ABC-type transporter activity"/>
    <property type="evidence" value="ECO:0007669"/>
    <property type="project" value="InterPro"/>
</dbReference>
<dbReference type="InterPro" id="IPR017871">
    <property type="entry name" value="ABC_transporter-like_CS"/>
</dbReference>
<dbReference type="PROSITE" id="PS00211">
    <property type="entry name" value="ABC_TRANSPORTER_1"/>
    <property type="match status" value="1"/>
</dbReference>
<dbReference type="Proteomes" id="UP000072189">
    <property type="component" value="Unassembled WGS sequence"/>
</dbReference>
<dbReference type="Pfam" id="PF00664">
    <property type="entry name" value="ABC_membrane"/>
    <property type="match status" value="1"/>
</dbReference>
<dbReference type="Gene3D" id="1.20.1560.10">
    <property type="entry name" value="ABC transporter type 1, transmembrane domain"/>
    <property type="match status" value="1"/>
</dbReference>
<evidence type="ECO:0000259" key="7">
    <source>
        <dbReference type="PROSITE" id="PS50929"/>
    </source>
</evidence>
<evidence type="ECO:0008006" key="10">
    <source>
        <dbReference type="Google" id="ProtNLM"/>
    </source>
</evidence>
<keyword evidence="4 5" id="KW-0472">Membrane</keyword>
<dbReference type="GO" id="GO:0005524">
    <property type="term" value="F:ATP binding"/>
    <property type="evidence" value="ECO:0007669"/>
    <property type="project" value="InterPro"/>
</dbReference>
<sequence>MGAAPRYTVPAAVLSITHQVGEALVPIVMGLAIERAVTTGDPAQLVLWLGVLAADFVLLSFSWRFGSRLAELGMLAVQHRLRISVATHLLKRPPRPGRPSEQPGVALSIATSDANRLAETVEIGIYPVGQLAAVLFGGAVLVTVSWPLGVAVLVGAPILLWVTERAGRRLRDRSGEEQEAAAAAAGRAADLMSGYRVIRGIGAEAEAGRRYRRASRAALVDTMRARRAEGVFGGAMSVVTGLFLTAVAVAAALLTMSGGLGLGEFIAVVGLAQFLLDPLRALALYTGSWWASATASAARVLDVLRDTEPMAVVAPPSPAAQRAPDIRPGEFVVVACGGERAAEVIAALRARHPEALHAPHAAHLFAGTVADNVSPPDRDAAALSAALHAAVCDELATALPAGLDSRVGENGNALSGGQRQRVALARALAHDPELLVLHDPTTAVDAVTEARIAERVHKMRRHRRTVVITRAPAFAAIADRVIRMPEGATE</sequence>
<evidence type="ECO:0000256" key="5">
    <source>
        <dbReference type="SAM" id="Phobius"/>
    </source>
</evidence>
<dbReference type="PANTHER" id="PTHR24221">
    <property type="entry name" value="ATP-BINDING CASSETTE SUB-FAMILY B"/>
    <property type="match status" value="1"/>
</dbReference>
<dbReference type="Pfam" id="PF00005">
    <property type="entry name" value="ABC_tran"/>
    <property type="match status" value="1"/>
</dbReference>
<evidence type="ECO:0000256" key="3">
    <source>
        <dbReference type="ARBA" id="ARBA00022989"/>
    </source>
</evidence>
<feature type="transmembrane region" description="Helical" evidence="5">
    <location>
        <begin position="12"/>
        <end position="33"/>
    </location>
</feature>
<dbReference type="PROSITE" id="PS50929">
    <property type="entry name" value="ABC_TM1F"/>
    <property type="match status" value="1"/>
</dbReference>
<dbReference type="GO" id="GO:0005886">
    <property type="term" value="C:plasma membrane"/>
    <property type="evidence" value="ECO:0007669"/>
    <property type="project" value="UniProtKB-SubCell"/>
</dbReference>
<dbReference type="PROSITE" id="PS50893">
    <property type="entry name" value="ABC_TRANSPORTER_2"/>
    <property type="match status" value="1"/>
</dbReference>
<feature type="transmembrane region" description="Helical" evidence="5">
    <location>
        <begin position="231"/>
        <end position="253"/>
    </location>
</feature>
<dbReference type="Gene3D" id="3.40.50.300">
    <property type="entry name" value="P-loop containing nucleotide triphosphate hydrolases"/>
    <property type="match status" value="1"/>
</dbReference>
<name>A0A147FA04_MICTE</name>
<comment type="caution">
    <text evidence="8">The sequence shown here is derived from an EMBL/GenBank/DDBJ whole genome shotgun (WGS) entry which is preliminary data.</text>
</comment>
<dbReference type="InterPro" id="IPR011527">
    <property type="entry name" value="ABC1_TM_dom"/>
</dbReference>
<keyword evidence="2 5" id="KW-0812">Transmembrane</keyword>
<evidence type="ECO:0000313" key="8">
    <source>
        <dbReference type="EMBL" id="KTS13443.1"/>
    </source>
</evidence>